<evidence type="ECO:0000313" key="5">
    <source>
        <dbReference type="EMBL" id="SSX17908.1"/>
    </source>
</evidence>
<dbReference type="EMBL" id="UFQS01000021">
    <property type="protein sequence ID" value="SSW97522.1"/>
    <property type="molecule type" value="Genomic_DNA"/>
</dbReference>
<dbReference type="InterPro" id="IPR001611">
    <property type="entry name" value="Leu-rich_rpt"/>
</dbReference>
<dbReference type="Pfam" id="PF13855">
    <property type="entry name" value="LRR_8"/>
    <property type="match status" value="1"/>
</dbReference>
<evidence type="ECO:0000313" key="4">
    <source>
        <dbReference type="EMBL" id="SSW97522.1"/>
    </source>
</evidence>
<dbReference type="PANTHER" id="PTHR48051:SF1">
    <property type="entry name" value="RAS SUPPRESSOR PROTEIN 1"/>
    <property type="match status" value="1"/>
</dbReference>
<evidence type="ECO:0000256" key="2">
    <source>
        <dbReference type="ARBA" id="ARBA00022737"/>
    </source>
</evidence>
<dbReference type="EMBL" id="UFQT01000021">
    <property type="protein sequence ID" value="SSX17908.1"/>
    <property type="molecule type" value="Genomic_DNA"/>
</dbReference>
<feature type="region of interest" description="Disordered" evidence="3">
    <location>
        <begin position="1"/>
        <end position="26"/>
    </location>
</feature>
<protein>
    <submittedName>
        <fullName evidence="5">CSON005652 protein</fullName>
    </submittedName>
</protein>
<keyword evidence="1" id="KW-0433">Leucine-rich repeat</keyword>
<dbReference type="SUPFAM" id="SSF52075">
    <property type="entry name" value="Outer arm dynein light chain 1"/>
    <property type="match status" value="1"/>
</dbReference>
<dbReference type="InterPro" id="IPR050216">
    <property type="entry name" value="LRR_domain-containing"/>
</dbReference>
<dbReference type="VEuPathDB" id="VectorBase:CSON005652"/>
<feature type="compositionally biased region" description="Polar residues" evidence="3">
    <location>
        <begin position="7"/>
        <end position="24"/>
    </location>
</feature>
<name>A0A336LW96_CULSO</name>
<reference evidence="4" key="1">
    <citation type="submission" date="2018-04" db="EMBL/GenBank/DDBJ databases">
        <authorList>
            <person name="Go L.Y."/>
            <person name="Mitchell J.A."/>
        </authorList>
    </citation>
    <scope>NUCLEOTIDE SEQUENCE</scope>
    <source>
        <tissue evidence="4">Whole organism</tissue>
    </source>
</reference>
<dbReference type="PROSITE" id="PS51450">
    <property type="entry name" value="LRR"/>
    <property type="match status" value="1"/>
</dbReference>
<dbReference type="SMART" id="SM00369">
    <property type="entry name" value="LRR_TYP"/>
    <property type="match status" value="2"/>
</dbReference>
<sequence>MRPPSKFGNNTNNENSHTDQINDSTENRERITQRLTENGATLIFPTKIGKDIVRVIGRCENAEENSYLDLSECQLIQVPDAVYHLMRHTELTTCDLSSNVITKISPKFVLKFSLLTDLNLSHNQMSKLPDELSDLLSLQKLDISHNSFITLPPVVFKMQKLKELKASDNQIIEIDSEEMITSESLELVDLRNNPLTPLCHTWIKNLKPQLSYNVLLSDREKEDWEDLQI</sequence>
<dbReference type="InterPro" id="IPR003591">
    <property type="entry name" value="Leu-rich_rpt_typical-subtyp"/>
</dbReference>
<reference evidence="5" key="2">
    <citation type="submission" date="2018-07" db="EMBL/GenBank/DDBJ databases">
        <authorList>
            <person name="Quirk P.G."/>
            <person name="Krulwich T.A."/>
        </authorList>
    </citation>
    <scope>NUCLEOTIDE SEQUENCE</scope>
</reference>
<dbReference type="InterPro" id="IPR032675">
    <property type="entry name" value="LRR_dom_sf"/>
</dbReference>
<evidence type="ECO:0000256" key="3">
    <source>
        <dbReference type="SAM" id="MobiDB-lite"/>
    </source>
</evidence>
<gene>
    <name evidence="5" type="primary">CSON005652</name>
</gene>
<proteinExistence type="predicted"/>
<dbReference type="PANTHER" id="PTHR48051">
    <property type="match status" value="1"/>
</dbReference>
<evidence type="ECO:0000256" key="1">
    <source>
        <dbReference type="ARBA" id="ARBA00022614"/>
    </source>
</evidence>
<accession>A0A336LW96</accession>
<dbReference type="AlphaFoldDB" id="A0A336LW96"/>
<organism evidence="5">
    <name type="scientific">Culicoides sonorensis</name>
    <name type="common">Biting midge</name>
    <dbReference type="NCBI Taxonomy" id="179676"/>
    <lineage>
        <taxon>Eukaryota</taxon>
        <taxon>Metazoa</taxon>
        <taxon>Ecdysozoa</taxon>
        <taxon>Arthropoda</taxon>
        <taxon>Hexapoda</taxon>
        <taxon>Insecta</taxon>
        <taxon>Pterygota</taxon>
        <taxon>Neoptera</taxon>
        <taxon>Endopterygota</taxon>
        <taxon>Diptera</taxon>
        <taxon>Nematocera</taxon>
        <taxon>Chironomoidea</taxon>
        <taxon>Ceratopogonidae</taxon>
        <taxon>Ceratopogoninae</taxon>
        <taxon>Culicoides</taxon>
        <taxon>Monoculicoides</taxon>
    </lineage>
</organism>
<dbReference type="GO" id="GO:0005737">
    <property type="term" value="C:cytoplasm"/>
    <property type="evidence" value="ECO:0007669"/>
    <property type="project" value="TreeGrafter"/>
</dbReference>
<keyword evidence="2" id="KW-0677">Repeat</keyword>
<dbReference type="Gene3D" id="3.80.10.10">
    <property type="entry name" value="Ribonuclease Inhibitor"/>
    <property type="match status" value="1"/>
</dbReference>